<protein>
    <submittedName>
        <fullName evidence="2">Uncharacterized protein</fullName>
    </submittedName>
</protein>
<evidence type="ECO:0000313" key="1">
    <source>
        <dbReference type="Proteomes" id="UP000887565"/>
    </source>
</evidence>
<keyword evidence="1" id="KW-1185">Reference proteome</keyword>
<dbReference type="Proteomes" id="UP000887565">
    <property type="component" value="Unplaced"/>
</dbReference>
<proteinExistence type="predicted"/>
<evidence type="ECO:0000313" key="2">
    <source>
        <dbReference type="WBParaSite" id="nRc.2.0.1.t22663-RA"/>
    </source>
</evidence>
<dbReference type="WBParaSite" id="nRc.2.0.1.t22663-RA">
    <property type="protein sequence ID" value="nRc.2.0.1.t22663-RA"/>
    <property type="gene ID" value="nRc.2.0.1.g22663"/>
</dbReference>
<reference evidence="2" key="1">
    <citation type="submission" date="2022-11" db="UniProtKB">
        <authorList>
            <consortium name="WormBaseParasite"/>
        </authorList>
    </citation>
    <scope>IDENTIFICATION</scope>
</reference>
<dbReference type="AlphaFoldDB" id="A0A915J865"/>
<sequence length="199" mass="22230">MAVDMKNFQFAVPMQADSKASSYPGYVQLAFPNGTMFVFETFAATPEDWTVLFSLVDATSFLQSNVFAYTALDAHYPLLLFLAFGHYSFVPEVYNAPALFPHDSLDATEIDHLTETIIPTFHNVALSEVLPANSADRVYPTISQIALPYKFFMFHCTSSDHGWSFCLGTVPNSFRSIKVLTRTTHAKLLTAPKVPKKKK</sequence>
<name>A0A915J865_ROMCU</name>
<organism evidence="1 2">
    <name type="scientific">Romanomermis culicivorax</name>
    <name type="common">Nematode worm</name>
    <dbReference type="NCBI Taxonomy" id="13658"/>
    <lineage>
        <taxon>Eukaryota</taxon>
        <taxon>Metazoa</taxon>
        <taxon>Ecdysozoa</taxon>
        <taxon>Nematoda</taxon>
        <taxon>Enoplea</taxon>
        <taxon>Dorylaimia</taxon>
        <taxon>Mermithida</taxon>
        <taxon>Mermithoidea</taxon>
        <taxon>Mermithidae</taxon>
        <taxon>Romanomermis</taxon>
    </lineage>
</organism>
<accession>A0A915J865</accession>